<comment type="caution">
    <text evidence="1">The sequence shown here is derived from an EMBL/GenBank/DDBJ whole genome shotgun (WGS) entry which is preliminary data.</text>
</comment>
<dbReference type="GeneID" id="91987858"/>
<reference evidence="1" key="2">
    <citation type="submission" date="2024-01" db="EMBL/GenBank/DDBJ databases">
        <title>Comparative genomics of Cryptococcus and Kwoniella reveals pathogenesis evolution and contrasting modes of karyotype evolution via chromosome fusion or intercentromeric recombination.</title>
        <authorList>
            <person name="Coelho M.A."/>
            <person name="David-Palma M."/>
            <person name="Shea T."/>
            <person name="Bowers K."/>
            <person name="Mcginley-Smith S."/>
            <person name="Mohammad A.W."/>
            <person name="Gnirke A."/>
            <person name="Yurkov A.M."/>
            <person name="Nowrousian M."/>
            <person name="Sun S."/>
            <person name="Cuomo C.A."/>
            <person name="Heitman J."/>
        </authorList>
    </citation>
    <scope>NUCLEOTIDE SEQUENCE</scope>
    <source>
        <strain evidence="1">IND107</strain>
    </source>
</reference>
<sequence length="120" mass="13422">MTEQIFPSAFSVLISSLPTEDGTTTLSDMILLGMMTRPRSTFPYRIRPPRTTFYASGQSGTLSKQVSPFSRQCEVRGTVDHPVEQQTPAHPPVHKPYRTDVCVIATLPSPSKVWITYHTK</sequence>
<keyword evidence="2" id="KW-1185">Reference proteome</keyword>
<gene>
    <name evidence="1" type="ORF">I308_101000</name>
</gene>
<name>A0ABR3BZ32_9TREE</name>
<protein>
    <submittedName>
        <fullName evidence="1">Uncharacterized protein</fullName>
    </submittedName>
</protein>
<reference evidence="1" key="1">
    <citation type="submission" date="2015-01" db="EMBL/GenBank/DDBJ databases">
        <authorList>
            <consortium name="The Broad Institute Genomics Platform"/>
            <person name="Cuomo C."/>
            <person name="Litvintseva A."/>
            <person name="Chen Y."/>
            <person name="Heitman J."/>
            <person name="Sun S."/>
            <person name="Springer D."/>
            <person name="Dromer F."/>
            <person name="Young S."/>
            <person name="Zeng Q."/>
            <person name="Gargeya S."/>
            <person name="Abouelleil A."/>
            <person name="Alvarado L."/>
            <person name="Chapman S.B."/>
            <person name="Gainer-Dewar J."/>
            <person name="Goldberg J."/>
            <person name="Griggs A."/>
            <person name="Gujja S."/>
            <person name="Hansen M."/>
            <person name="Howarth C."/>
            <person name="Imamovic A."/>
            <person name="Larimer J."/>
            <person name="Murphy C."/>
            <person name="Naylor J."/>
            <person name="Pearson M."/>
            <person name="Priest M."/>
            <person name="Roberts A."/>
            <person name="Saif S."/>
            <person name="Shea T."/>
            <person name="Sykes S."/>
            <person name="Wortman J."/>
            <person name="Nusbaum C."/>
            <person name="Birren B."/>
        </authorList>
    </citation>
    <scope>NUCLEOTIDE SEQUENCE</scope>
    <source>
        <strain evidence="1">IND107</strain>
    </source>
</reference>
<proteinExistence type="predicted"/>
<dbReference type="Proteomes" id="UP000054399">
    <property type="component" value="Unassembled WGS sequence"/>
</dbReference>
<organism evidence="1 2">
    <name type="scientific">Cryptococcus tetragattii IND107</name>
    <dbReference type="NCBI Taxonomy" id="1296105"/>
    <lineage>
        <taxon>Eukaryota</taxon>
        <taxon>Fungi</taxon>
        <taxon>Dikarya</taxon>
        <taxon>Basidiomycota</taxon>
        <taxon>Agaricomycotina</taxon>
        <taxon>Tremellomycetes</taxon>
        <taxon>Tremellales</taxon>
        <taxon>Cryptococcaceae</taxon>
        <taxon>Cryptococcus</taxon>
        <taxon>Cryptococcus gattii species complex</taxon>
    </lineage>
</organism>
<dbReference type="RefSeq" id="XP_066615846.1">
    <property type="nucleotide sequence ID" value="XM_066755560.1"/>
</dbReference>
<evidence type="ECO:0000313" key="1">
    <source>
        <dbReference type="EMBL" id="KAL0253625.1"/>
    </source>
</evidence>
<dbReference type="EMBL" id="ATAM02000002">
    <property type="protein sequence ID" value="KAL0253625.1"/>
    <property type="molecule type" value="Genomic_DNA"/>
</dbReference>
<evidence type="ECO:0000313" key="2">
    <source>
        <dbReference type="Proteomes" id="UP000054399"/>
    </source>
</evidence>
<accession>A0ABR3BZ32</accession>